<dbReference type="OrthoDB" id="88276at2"/>
<reference evidence="2 4" key="2">
    <citation type="submission" date="2019-07" db="EMBL/GenBank/DDBJ databases">
        <title>Tepidimonas ignava SPS-1037 draft genome.</title>
        <authorList>
            <person name="Da Costa M.S."/>
            <person name="Froufe H.J.C."/>
            <person name="Egas C."/>
            <person name="Albuquerque L."/>
        </authorList>
    </citation>
    <scope>NUCLEOTIDE SEQUENCE [LARGE SCALE GENOMIC DNA]</scope>
    <source>
        <strain evidence="2 4">SPS-1037</strain>
    </source>
</reference>
<dbReference type="Pfam" id="PF07087">
    <property type="entry name" value="DUF1353"/>
    <property type="match status" value="1"/>
</dbReference>
<reference evidence="1 3" key="1">
    <citation type="submission" date="2019-03" db="EMBL/GenBank/DDBJ databases">
        <title>Genomic Encyclopedia of Type Strains, Phase IV (KMG-IV): sequencing the most valuable type-strain genomes for metagenomic binning, comparative biology and taxonomic classification.</title>
        <authorList>
            <person name="Goeker M."/>
        </authorList>
    </citation>
    <scope>NUCLEOTIDE SEQUENCE [LARGE SCALE GENOMIC DNA]</scope>
    <source>
        <strain evidence="1 3">DSM 12034</strain>
    </source>
</reference>
<dbReference type="InterPro" id="IPR010767">
    <property type="entry name" value="Phage_CGC-2007_Cje0229"/>
</dbReference>
<dbReference type="RefSeq" id="WP_132962066.1">
    <property type="nucleotide sequence ID" value="NZ_SMAH01000004.1"/>
</dbReference>
<organism evidence="1 3">
    <name type="scientific">Tepidimonas ignava</name>
    <dbReference type="NCBI Taxonomy" id="114249"/>
    <lineage>
        <taxon>Bacteria</taxon>
        <taxon>Pseudomonadati</taxon>
        <taxon>Pseudomonadota</taxon>
        <taxon>Betaproteobacteria</taxon>
        <taxon>Burkholderiales</taxon>
        <taxon>Tepidimonas</taxon>
    </lineage>
</organism>
<keyword evidence="4" id="KW-1185">Reference proteome</keyword>
<sequence>MSSFTTPAILEIVGPNRWRLVEPFEYHVGEYPSTDVIRVPKGFETDLASVPRIFWPIFPPQGRYAKAAILHDWLYALGPAGDEAARRRADDIFAEAMAVLGCPAWQRWVIHRAVRLFGGSAFGRSDHPFDVAARQQRGAG</sequence>
<proteinExistence type="predicted"/>
<name>A0A4R3LGX4_9BURK</name>
<dbReference type="EMBL" id="SMAH01000004">
    <property type="protein sequence ID" value="TCS98748.1"/>
    <property type="molecule type" value="Genomic_DNA"/>
</dbReference>
<evidence type="ECO:0000313" key="4">
    <source>
        <dbReference type="Proteomes" id="UP000315577"/>
    </source>
</evidence>
<evidence type="ECO:0000313" key="1">
    <source>
        <dbReference type="EMBL" id="TCS98748.1"/>
    </source>
</evidence>
<comment type="caution">
    <text evidence="1">The sequence shown here is derived from an EMBL/GenBank/DDBJ whole genome shotgun (WGS) entry which is preliminary data.</text>
</comment>
<accession>A0A4R3LGX4</accession>
<protein>
    <submittedName>
        <fullName evidence="1">Uncharacterized protein DUF1353</fullName>
    </submittedName>
</protein>
<evidence type="ECO:0000313" key="3">
    <source>
        <dbReference type="Proteomes" id="UP000295536"/>
    </source>
</evidence>
<dbReference type="Proteomes" id="UP000295536">
    <property type="component" value="Unassembled WGS sequence"/>
</dbReference>
<dbReference type="Proteomes" id="UP000315577">
    <property type="component" value="Unassembled WGS sequence"/>
</dbReference>
<dbReference type="AlphaFoldDB" id="A0A4R3LGX4"/>
<gene>
    <name evidence="1" type="ORF">EDC36_104172</name>
    <name evidence="2" type="ORF">Tigna_01957</name>
</gene>
<dbReference type="EMBL" id="VJNC01000013">
    <property type="protein sequence ID" value="TSE20326.1"/>
    <property type="molecule type" value="Genomic_DNA"/>
</dbReference>
<evidence type="ECO:0000313" key="2">
    <source>
        <dbReference type="EMBL" id="TSE20326.1"/>
    </source>
</evidence>